<proteinExistence type="predicted"/>
<dbReference type="Pfam" id="PF10996">
    <property type="entry name" value="Beta-Casp"/>
    <property type="match status" value="1"/>
</dbReference>
<accession>A0ABQ0J677</accession>
<dbReference type="Gene3D" id="3.40.50.10890">
    <property type="match status" value="1"/>
</dbReference>
<dbReference type="InterPro" id="IPR050698">
    <property type="entry name" value="MBL"/>
</dbReference>
<protein>
    <submittedName>
        <fullName evidence="3">Metallo-beta-lactamase family protein RNA-specific</fullName>
    </submittedName>
</protein>
<evidence type="ECO:0000259" key="2">
    <source>
        <dbReference type="SMART" id="SM01027"/>
    </source>
</evidence>
<dbReference type="SUPFAM" id="SSF56281">
    <property type="entry name" value="Metallo-hydrolase/oxidoreductase"/>
    <property type="match status" value="1"/>
</dbReference>
<sequence>MEIKTPNQEVVVFSGDLGPSHTPLLPDPKPPKCADYLFLESTYGNKQHESVETRSRRLLQIIQRSLVDGGVILIPAFSVGRTQELLSDIETLLSQHQLCERLPIIVESPLATKVTKVYRRYRKLWSREAKAKVLRGRRPLSFDQCIVVESNQEHVRLVNRLATTGEPAIVIAASGMCQGGRIVNYLKPSYLTRELMWCFAAIRLAAH</sequence>
<reference evidence="4" key="2">
    <citation type="submission" date="2014-09" db="EMBL/GenBank/DDBJ databases">
        <authorList>
            <consortium name="NBRP consortium"/>
            <person name="Sawabe T."/>
            <person name="Meirelles P."/>
            <person name="Nakanishi M."/>
            <person name="Sayaka M."/>
            <person name="Hattori M."/>
            <person name="Ohkuma M."/>
        </authorList>
    </citation>
    <scope>NUCLEOTIDE SEQUENCE [LARGE SCALE GENOMIC DNA]</scope>
    <source>
        <strain evidence="4">JCM 19239</strain>
    </source>
</reference>
<dbReference type="InterPro" id="IPR036866">
    <property type="entry name" value="RibonucZ/Hydroxyglut_hydro"/>
</dbReference>
<dbReference type="SMART" id="SM01027">
    <property type="entry name" value="Beta-Casp"/>
    <property type="match status" value="1"/>
</dbReference>
<evidence type="ECO:0000313" key="4">
    <source>
        <dbReference type="Proteomes" id="UP000029223"/>
    </source>
</evidence>
<dbReference type="Proteomes" id="UP000029223">
    <property type="component" value="Unassembled WGS sequence"/>
</dbReference>
<evidence type="ECO:0000313" key="3">
    <source>
        <dbReference type="EMBL" id="GAL24269.1"/>
    </source>
</evidence>
<keyword evidence="1" id="KW-0378">Hydrolase</keyword>
<reference evidence="4" key="1">
    <citation type="submission" date="2014-09" db="EMBL/GenBank/DDBJ databases">
        <title>Vibrio variabilis JCM 19239. (C206) whole genome shotgun sequence.</title>
        <authorList>
            <person name="Sawabe T."/>
            <person name="Meirelles P."/>
            <person name="Nakanishi M."/>
            <person name="Sayaka M."/>
            <person name="Hattori M."/>
            <person name="Ohkuma M."/>
        </authorList>
    </citation>
    <scope>NUCLEOTIDE SEQUENCE [LARGE SCALE GENOMIC DNA]</scope>
    <source>
        <strain evidence="4">JCM 19239</strain>
    </source>
</reference>
<comment type="caution">
    <text evidence="3">The sequence shown here is derived from an EMBL/GenBank/DDBJ whole genome shotgun (WGS) entry which is preliminary data.</text>
</comment>
<keyword evidence="4" id="KW-1185">Reference proteome</keyword>
<feature type="domain" description="Beta-Casp" evidence="2">
    <location>
        <begin position="82"/>
        <end position="195"/>
    </location>
</feature>
<dbReference type="PANTHER" id="PTHR11203">
    <property type="entry name" value="CLEAVAGE AND POLYADENYLATION SPECIFICITY FACTOR FAMILY MEMBER"/>
    <property type="match status" value="1"/>
</dbReference>
<dbReference type="InterPro" id="IPR022712">
    <property type="entry name" value="Beta_Casp"/>
</dbReference>
<name>A0ABQ0J677_9VIBR</name>
<evidence type="ECO:0000256" key="1">
    <source>
        <dbReference type="ARBA" id="ARBA00022801"/>
    </source>
</evidence>
<dbReference type="PANTHER" id="PTHR11203:SF37">
    <property type="entry name" value="INTEGRATOR COMPLEX SUBUNIT 11"/>
    <property type="match status" value="1"/>
</dbReference>
<gene>
    <name evidence="3" type="ORF">JCM19239_3972</name>
</gene>
<dbReference type="EMBL" id="BBMS01000003">
    <property type="protein sequence ID" value="GAL24269.1"/>
    <property type="molecule type" value="Genomic_DNA"/>
</dbReference>
<organism evidence="3 4">
    <name type="scientific">Vibrio variabilis</name>
    <dbReference type="NCBI Taxonomy" id="990271"/>
    <lineage>
        <taxon>Bacteria</taxon>
        <taxon>Pseudomonadati</taxon>
        <taxon>Pseudomonadota</taxon>
        <taxon>Gammaproteobacteria</taxon>
        <taxon>Vibrionales</taxon>
        <taxon>Vibrionaceae</taxon>
        <taxon>Vibrio</taxon>
    </lineage>
</organism>